<dbReference type="KEGG" id="sre:PTSG_10861"/>
<dbReference type="EMBL" id="GL832991">
    <property type="protein sequence ID" value="EGD80180.1"/>
    <property type="molecule type" value="Genomic_DNA"/>
</dbReference>
<accession>F2UR77</accession>
<gene>
    <name evidence="2" type="ORF">PTSG_10861</name>
</gene>
<keyword evidence="3" id="KW-1185">Reference proteome</keyword>
<name>F2UR77_SALR5</name>
<evidence type="ECO:0000313" key="2">
    <source>
        <dbReference type="EMBL" id="EGD80180.1"/>
    </source>
</evidence>
<protein>
    <submittedName>
        <fullName evidence="2">Uncharacterized protein</fullName>
    </submittedName>
</protein>
<sequence length="97" mass="10583">MAFRRVVGTVVRAARPTHAKKGQRLPTLKAVLEKRGETPRHKVITNTGHTTIARDHSDVQRIRTADAKAAATSPSSSSTTTVIPNLHLRGLDVRRGK</sequence>
<dbReference type="AlphaFoldDB" id="F2UR77"/>
<proteinExistence type="predicted"/>
<organism evidence="3">
    <name type="scientific">Salpingoeca rosetta (strain ATCC 50818 / BSB-021)</name>
    <dbReference type="NCBI Taxonomy" id="946362"/>
    <lineage>
        <taxon>Eukaryota</taxon>
        <taxon>Choanoflagellata</taxon>
        <taxon>Craspedida</taxon>
        <taxon>Salpingoecidae</taxon>
        <taxon>Salpingoeca</taxon>
    </lineage>
</organism>
<dbReference type="GeneID" id="16068769"/>
<dbReference type="RefSeq" id="XP_004988242.1">
    <property type="nucleotide sequence ID" value="XM_004988185.1"/>
</dbReference>
<reference evidence="2" key="1">
    <citation type="submission" date="2009-08" db="EMBL/GenBank/DDBJ databases">
        <title>Annotation of Salpingoeca rosetta.</title>
        <authorList>
            <consortium name="The Broad Institute Genome Sequencing Platform"/>
            <person name="Russ C."/>
            <person name="Cuomo C."/>
            <person name="Burger G."/>
            <person name="Gray M.W."/>
            <person name="Holland P.W.H."/>
            <person name="King N."/>
            <person name="Lang F.B.F."/>
            <person name="Roger A.J."/>
            <person name="Ruiz-Trillo I."/>
            <person name="Young S.K."/>
            <person name="Zeng Q."/>
            <person name="Gargeya S."/>
            <person name="Alvarado L."/>
            <person name="Berlin A."/>
            <person name="Chapman S.B."/>
            <person name="Chen Z."/>
            <person name="Freedman E."/>
            <person name="Gellesch M."/>
            <person name="Goldberg J."/>
            <person name="Griggs A."/>
            <person name="Gujja S."/>
            <person name="Heilman E."/>
            <person name="Heiman D."/>
            <person name="Howarth C."/>
            <person name="Mehta T."/>
            <person name="Neiman D."/>
            <person name="Pearson M."/>
            <person name="Roberts A."/>
            <person name="Saif S."/>
            <person name="Shea T."/>
            <person name="Shenoy N."/>
            <person name="Sisk P."/>
            <person name="Stolte C."/>
            <person name="Sykes S."/>
            <person name="White J."/>
            <person name="Yandava C."/>
            <person name="Haas B."/>
            <person name="Nusbaum C."/>
            <person name="Birren B."/>
        </authorList>
    </citation>
    <scope>NUCLEOTIDE SEQUENCE [LARGE SCALE GENOMIC DNA]</scope>
    <source>
        <strain evidence="2">ATCC 50818</strain>
    </source>
</reference>
<evidence type="ECO:0000313" key="3">
    <source>
        <dbReference type="Proteomes" id="UP000007799"/>
    </source>
</evidence>
<feature type="region of interest" description="Disordered" evidence="1">
    <location>
        <begin position="64"/>
        <end position="83"/>
    </location>
</feature>
<evidence type="ECO:0000256" key="1">
    <source>
        <dbReference type="SAM" id="MobiDB-lite"/>
    </source>
</evidence>
<dbReference type="Proteomes" id="UP000007799">
    <property type="component" value="Unassembled WGS sequence"/>
</dbReference>
<dbReference type="InParanoid" id="F2UR77"/>
<feature type="compositionally biased region" description="Low complexity" evidence="1">
    <location>
        <begin position="67"/>
        <end position="81"/>
    </location>
</feature>